<dbReference type="RefSeq" id="XP_027609804.1">
    <property type="nucleotide sequence ID" value="XM_027754003.1"/>
</dbReference>
<proteinExistence type="predicted"/>
<dbReference type="Proteomes" id="UP000287166">
    <property type="component" value="Unassembled WGS sequence"/>
</dbReference>
<gene>
    <name evidence="1" type="ORF">SCP_0200880</name>
</gene>
<name>A0A401G9R0_9APHY</name>
<comment type="caution">
    <text evidence="1">The sequence shown here is derived from an EMBL/GenBank/DDBJ whole genome shotgun (WGS) entry which is preliminary data.</text>
</comment>
<organism evidence="1 2">
    <name type="scientific">Sparassis crispa</name>
    <dbReference type="NCBI Taxonomy" id="139825"/>
    <lineage>
        <taxon>Eukaryota</taxon>
        <taxon>Fungi</taxon>
        <taxon>Dikarya</taxon>
        <taxon>Basidiomycota</taxon>
        <taxon>Agaricomycotina</taxon>
        <taxon>Agaricomycetes</taxon>
        <taxon>Polyporales</taxon>
        <taxon>Sparassidaceae</taxon>
        <taxon>Sparassis</taxon>
    </lineage>
</organism>
<accession>A0A401G9R0</accession>
<dbReference type="InParanoid" id="A0A401G9R0"/>
<evidence type="ECO:0000313" key="2">
    <source>
        <dbReference type="Proteomes" id="UP000287166"/>
    </source>
</evidence>
<reference evidence="1 2" key="1">
    <citation type="journal article" date="2018" name="Sci. Rep.">
        <title>Genome sequence of the cauliflower mushroom Sparassis crispa (Hanabiratake) and its association with beneficial usage.</title>
        <authorList>
            <person name="Kiyama R."/>
            <person name="Furutani Y."/>
            <person name="Kawaguchi K."/>
            <person name="Nakanishi T."/>
        </authorList>
    </citation>
    <scope>NUCLEOTIDE SEQUENCE [LARGE SCALE GENOMIC DNA]</scope>
</reference>
<dbReference type="GeneID" id="38775808"/>
<dbReference type="OrthoDB" id="3262734at2759"/>
<dbReference type="EMBL" id="BFAD01000002">
    <property type="protein sequence ID" value="GBE78891.1"/>
    <property type="molecule type" value="Genomic_DNA"/>
</dbReference>
<keyword evidence="2" id="KW-1185">Reference proteome</keyword>
<evidence type="ECO:0000313" key="1">
    <source>
        <dbReference type="EMBL" id="GBE78891.1"/>
    </source>
</evidence>
<protein>
    <submittedName>
        <fullName evidence="1">Uncharacterized protein</fullName>
    </submittedName>
</protein>
<sequence>MVFVIAGYFLTNDQMATFGAKRGFDNPDGHAYILNRWFRSKGYTAVEAVPVALRHRLPDSTGQAVCGTLIYKSNNDSQRMAYLRDCRPLVPDDGDKEIGAWLQRHGINAVWETVPDPYGKFKDDYTWSSQQELLE</sequence>
<dbReference type="AlphaFoldDB" id="A0A401G9R0"/>